<keyword evidence="3" id="KW-1185">Reference proteome</keyword>
<dbReference type="Gene3D" id="3.40.50.1000">
    <property type="entry name" value="HAD superfamily/HAD-like"/>
    <property type="match status" value="1"/>
</dbReference>
<gene>
    <name evidence="2" type="ORF">FSP39_020905</name>
</gene>
<dbReference type="Gene3D" id="1.10.40.40">
    <property type="entry name" value="Deoxyribonucleotidase, domain 2"/>
    <property type="match status" value="1"/>
</dbReference>
<dbReference type="SUPFAM" id="SSF56784">
    <property type="entry name" value="HAD-like"/>
    <property type="match status" value="1"/>
</dbReference>
<evidence type="ECO:0000256" key="1">
    <source>
        <dbReference type="PIRSR" id="PIRSR610708-1"/>
    </source>
</evidence>
<dbReference type="SFLD" id="SFLDG01126">
    <property type="entry name" value="C1.2:_Nucleotidase_Like"/>
    <property type="match status" value="1"/>
</dbReference>
<dbReference type="EMBL" id="VSWD01000010">
    <property type="protein sequence ID" value="KAK3091573.1"/>
    <property type="molecule type" value="Genomic_DNA"/>
</dbReference>
<organism evidence="2 3">
    <name type="scientific">Pinctada imbricata</name>
    <name type="common">Atlantic pearl-oyster</name>
    <name type="synonym">Pinctada martensii</name>
    <dbReference type="NCBI Taxonomy" id="66713"/>
    <lineage>
        <taxon>Eukaryota</taxon>
        <taxon>Metazoa</taxon>
        <taxon>Spiralia</taxon>
        <taxon>Lophotrochozoa</taxon>
        <taxon>Mollusca</taxon>
        <taxon>Bivalvia</taxon>
        <taxon>Autobranchia</taxon>
        <taxon>Pteriomorphia</taxon>
        <taxon>Pterioida</taxon>
        <taxon>Pterioidea</taxon>
        <taxon>Pteriidae</taxon>
        <taxon>Pinctada</taxon>
    </lineage>
</organism>
<dbReference type="InterPro" id="IPR023214">
    <property type="entry name" value="HAD_sf"/>
</dbReference>
<dbReference type="InterPro" id="IPR036412">
    <property type="entry name" value="HAD-like_sf"/>
</dbReference>
<dbReference type="GO" id="GO:0008253">
    <property type="term" value="F:5'-nucleotidase activity"/>
    <property type="evidence" value="ECO:0007669"/>
    <property type="project" value="InterPro"/>
</dbReference>
<accession>A0AA89BXU7</accession>
<dbReference type="AlphaFoldDB" id="A0AA89BXU7"/>
<evidence type="ECO:0000313" key="2">
    <source>
        <dbReference type="EMBL" id="KAK3091573.1"/>
    </source>
</evidence>
<dbReference type="Pfam" id="PF06941">
    <property type="entry name" value="NT5C"/>
    <property type="match status" value="1"/>
</dbReference>
<dbReference type="SFLD" id="SFLDG01145">
    <property type="entry name" value="C1.2.1"/>
    <property type="match status" value="1"/>
</dbReference>
<name>A0AA89BXU7_PINIB</name>
<dbReference type="GO" id="GO:0005739">
    <property type="term" value="C:mitochondrion"/>
    <property type="evidence" value="ECO:0007669"/>
    <property type="project" value="TreeGrafter"/>
</dbReference>
<dbReference type="GO" id="GO:0009223">
    <property type="term" value="P:pyrimidine deoxyribonucleotide catabolic process"/>
    <property type="evidence" value="ECO:0007669"/>
    <property type="project" value="TreeGrafter"/>
</dbReference>
<dbReference type="PANTHER" id="PTHR16504">
    <property type="entry name" value="5'(3')-DEOXYRIBONUCLEOTIDASE"/>
    <property type="match status" value="1"/>
</dbReference>
<sequence>MTHFGIKKLLVLVDLDQTLADFEGHFLEKYKEKYPGEPYIELKDRETFYIGDQYEQMEEGLSKKVKTIYTTEGFFRDLPPLEGACKAVLEMEEMDGVEVFICSSPLFQYKYSSKEKYEWVEHHLGKNWINKLILTRDKTMVTGNILIDDKVKVTGAVHPPAWTHIVFTACHNKHIRLRDKKRLDNWTDGSWRALIEDFKKRI</sequence>
<feature type="active site" description="Proton donor" evidence="1">
    <location>
        <position position="16"/>
    </location>
</feature>
<comment type="caution">
    <text evidence="2">The sequence shown here is derived from an EMBL/GenBank/DDBJ whole genome shotgun (WGS) entry which is preliminary data.</text>
</comment>
<dbReference type="InterPro" id="IPR010708">
    <property type="entry name" value="5'(3')-deoxyribonucleotidase"/>
</dbReference>
<dbReference type="PANTHER" id="PTHR16504:SF4">
    <property type="entry name" value="5'(3')-DEOXYRIBONUCLEOTIDASE"/>
    <property type="match status" value="1"/>
</dbReference>
<dbReference type="SFLD" id="SFLDS00003">
    <property type="entry name" value="Haloacid_Dehalogenase"/>
    <property type="match status" value="1"/>
</dbReference>
<proteinExistence type="predicted"/>
<reference evidence="2" key="1">
    <citation type="submission" date="2019-08" db="EMBL/GenBank/DDBJ databases">
        <title>The improved chromosome-level genome for the pearl oyster Pinctada fucata martensii using PacBio sequencing and Hi-C.</title>
        <authorList>
            <person name="Zheng Z."/>
        </authorList>
    </citation>
    <scope>NUCLEOTIDE SEQUENCE</scope>
    <source>
        <strain evidence="2">ZZ-2019</strain>
        <tissue evidence="2">Adductor muscle</tissue>
    </source>
</reference>
<evidence type="ECO:0000313" key="3">
    <source>
        <dbReference type="Proteomes" id="UP001186944"/>
    </source>
</evidence>
<protein>
    <submittedName>
        <fullName evidence="2">Uncharacterized protein</fullName>
    </submittedName>
</protein>
<dbReference type="Proteomes" id="UP001186944">
    <property type="component" value="Unassembled WGS sequence"/>
</dbReference>
<feature type="active site" description="Nucleophile" evidence="1">
    <location>
        <position position="14"/>
    </location>
</feature>